<feature type="region of interest" description="Disordered" evidence="1">
    <location>
        <begin position="1"/>
        <end position="41"/>
    </location>
</feature>
<organism evidence="2 3">
    <name type="scientific">Burkholderia thailandensis</name>
    <dbReference type="NCBI Taxonomy" id="57975"/>
    <lineage>
        <taxon>Bacteria</taxon>
        <taxon>Pseudomonadati</taxon>
        <taxon>Pseudomonadota</taxon>
        <taxon>Betaproteobacteria</taxon>
        <taxon>Burkholderiales</taxon>
        <taxon>Burkholderiaceae</taxon>
        <taxon>Burkholderia</taxon>
        <taxon>pseudomallei group</taxon>
    </lineage>
</organism>
<dbReference type="EMBL" id="QXCT01000001">
    <property type="protein sequence ID" value="MDW9251521.1"/>
    <property type="molecule type" value="Genomic_DNA"/>
</dbReference>
<evidence type="ECO:0000313" key="2">
    <source>
        <dbReference type="EMBL" id="MDW9251521.1"/>
    </source>
</evidence>
<protein>
    <submittedName>
        <fullName evidence="2">Uncharacterized protein</fullName>
    </submittedName>
</protein>
<sequence length="70" mass="7579">MRPGRRTAAGRCGHDPRRARRGKEKQDGRSDDGGQSSPLAPSFEACLAAGACRPRQKIMPEAWGRSCVRG</sequence>
<evidence type="ECO:0000313" key="3">
    <source>
        <dbReference type="Proteomes" id="UP001272137"/>
    </source>
</evidence>
<reference evidence="2" key="1">
    <citation type="submission" date="2018-08" db="EMBL/GenBank/DDBJ databases">
        <title>Identification of Burkholderia cepacia strains that express a Burkholderia pseudomallei-like capsular polysaccharide.</title>
        <authorList>
            <person name="Burtnick M.N."/>
            <person name="Vongsouvath M."/>
            <person name="Newton P."/>
            <person name="Wuthiekanun V."/>
            <person name="Limmathurotsakul D."/>
            <person name="Brett P.J."/>
            <person name="Chantratita N."/>
            <person name="Dance D.A."/>
        </authorList>
    </citation>
    <scope>NUCLEOTIDE SEQUENCE</scope>
    <source>
        <strain evidence="2">SBXCC001</strain>
    </source>
</reference>
<dbReference type="AlphaFoldDB" id="A0AAW9CPJ9"/>
<evidence type="ECO:0000256" key="1">
    <source>
        <dbReference type="SAM" id="MobiDB-lite"/>
    </source>
</evidence>
<proteinExistence type="predicted"/>
<dbReference type="Proteomes" id="UP001272137">
    <property type="component" value="Unassembled WGS sequence"/>
</dbReference>
<accession>A0AAW9CPJ9</accession>
<gene>
    <name evidence="2" type="ORF">C7S16_5304</name>
</gene>
<name>A0AAW9CPJ9_BURTH</name>
<comment type="caution">
    <text evidence="2">The sequence shown here is derived from an EMBL/GenBank/DDBJ whole genome shotgun (WGS) entry which is preliminary data.</text>
</comment>